<dbReference type="AlphaFoldDB" id="A0A537ISF0"/>
<evidence type="ECO:0008006" key="3">
    <source>
        <dbReference type="Google" id="ProtNLM"/>
    </source>
</evidence>
<dbReference type="Proteomes" id="UP000318834">
    <property type="component" value="Unassembled WGS sequence"/>
</dbReference>
<dbReference type="SUPFAM" id="SSF53850">
    <property type="entry name" value="Periplasmic binding protein-like II"/>
    <property type="match status" value="1"/>
</dbReference>
<reference evidence="1 2" key="1">
    <citation type="journal article" date="2019" name="Nat. Microbiol.">
        <title>Mediterranean grassland soil C-N compound turnover is dependent on rainfall and depth, and is mediated by genomically divergent microorganisms.</title>
        <authorList>
            <person name="Diamond S."/>
            <person name="Andeer P.F."/>
            <person name="Li Z."/>
            <person name="Crits-Christoph A."/>
            <person name="Burstein D."/>
            <person name="Anantharaman K."/>
            <person name="Lane K.R."/>
            <person name="Thomas B.C."/>
            <person name="Pan C."/>
            <person name="Northen T.R."/>
            <person name="Banfield J.F."/>
        </authorList>
    </citation>
    <scope>NUCLEOTIDE SEQUENCE [LARGE SCALE GENOMIC DNA]</scope>
    <source>
        <strain evidence="1">NP_8</strain>
    </source>
</reference>
<sequence>MAVSRLLAGVVILLLSLWGAGVMSATTNAVGKPLPADAAPPEQQVLTGLTQPATTLDFFVSVYKRPQNVDGNSWSNVLSTPLVRLDKNFNLVPAAAKSWEASKDGLTWTFH</sequence>
<proteinExistence type="predicted"/>
<dbReference type="Gene3D" id="3.40.190.10">
    <property type="entry name" value="Periplasmic binding protein-like II"/>
    <property type="match status" value="1"/>
</dbReference>
<gene>
    <name evidence="1" type="ORF">E6H05_09565</name>
</gene>
<evidence type="ECO:0000313" key="1">
    <source>
        <dbReference type="EMBL" id="TMI73596.1"/>
    </source>
</evidence>
<dbReference type="EMBL" id="VBAP01000069">
    <property type="protein sequence ID" value="TMI73596.1"/>
    <property type="molecule type" value="Genomic_DNA"/>
</dbReference>
<feature type="non-terminal residue" evidence="1">
    <location>
        <position position="111"/>
    </location>
</feature>
<accession>A0A537ISF0</accession>
<comment type="caution">
    <text evidence="1">The sequence shown here is derived from an EMBL/GenBank/DDBJ whole genome shotgun (WGS) entry which is preliminary data.</text>
</comment>
<evidence type="ECO:0000313" key="2">
    <source>
        <dbReference type="Proteomes" id="UP000318834"/>
    </source>
</evidence>
<organism evidence="1 2">
    <name type="scientific">Candidatus Segetimicrobium genomatis</name>
    <dbReference type="NCBI Taxonomy" id="2569760"/>
    <lineage>
        <taxon>Bacteria</taxon>
        <taxon>Bacillati</taxon>
        <taxon>Candidatus Sysuimicrobiota</taxon>
        <taxon>Candidatus Sysuimicrobiia</taxon>
        <taxon>Candidatus Sysuimicrobiales</taxon>
        <taxon>Candidatus Segetimicrobiaceae</taxon>
        <taxon>Candidatus Segetimicrobium</taxon>
    </lineage>
</organism>
<protein>
    <recommendedName>
        <fullName evidence="3">ABC transporter substrate-binding protein</fullName>
    </recommendedName>
</protein>
<name>A0A537ISF0_9BACT</name>